<dbReference type="SUPFAM" id="SSF56219">
    <property type="entry name" value="DNase I-like"/>
    <property type="match status" value="1"/>
</dbReference>
<dbReference type="Gene3D" id="3.60.10.10">
    <property type="entry name" value="Endonuclease/exonuclease/phosphatase"/>
    <property type="match status" value="1"/>
</dbReference>
<organism evidence="2 3">
    <name type="scientific">Adlercreutzia wanghongyangiae</name>
    <dbReference type="NCBI Taxonomy" id="3111451"/>
    <lineage>
        <taxon>Bacteria</taxon>
        <taxon>Bacillati</taxon>
        <taxon>Actinomycetota</taxon>
        <taxon>Coriobacteriia</taxon>
        <taxon>Eggerthellales</taxon>
        <taxon>Eggerthellaceae</taxon>
        <taxon>Adlercreutzia</taxon>
    </lineage>
</organism>
<evidence type="ECO:0000259" key="1">
    <source>
        <dbReference type="Pfam" id="PF03372"/>
    </source>
</evidence>
<dbReference type="GO" id="GO:0004519">
    <property type="term" value="F:endonuclease activity"/>
    <property type="evidence" value="ECO:0007669"/>
    <property type="project" value="UniProtKB-KW"/>
</dbReference>
<evidence type="ECO:0000313" key="2">
    <source>
        <dbReference type="EMBL" id="MEC4176330.1"/>
    </source>
</evidence>
<dbReference type="EMBL" id="JAYMFF010000014">
    <property type="protein sequence ID" value="MEC4176330.1"/>
    <property type="molecule type" value="Genomic_DNA"/>
</dbReference>
<dbReference type="Pfam" id="PF03372">
    <property type="entry name" value="Exo_endo_phos"/>
    <property type="match status" value="1"/>
</dbReference>
<dbReference type="RefSeq" id="WP_338210584.1">
    <property type="nucleotide sequence ID" value="NZ_JAYMFF010000014.1"/>
</dbReference>
<keyword evidence="2" id="KW-0540">Nuclease</keyword>
<dbReference type="Proteomes" id="UP001349994">
    <property type="component" value="Unassembled WGS sequence"/>
</dbReference>
<proteinExistence type="predicted"/>
<dbReference type="InterPro" id="IPR005135">
    <property type="entry name" value="Endo/exonuclease/phosphatase"/>
</dbReference>
<evidence type="ECO:0000313" key="3">
    <source>
        <dbReference type="Proteomes" id="UP001349994"/>
    </source>
</evidence>
<name>A0ABU6IIS8_9ACTN</name>
<comment type="caution">
    <text evidence="2">The sequence shown here is derived from an EMBL/GenBank/DDBJ whole genome shotgun (WGS) entry which is preliminary data.</text>
</comment>
<gene>
    <name evidence="2" type="ORF">VIN30_07690</name>
</gene>
<keyword evidence="2" id="KW-0378">Hydrolase</keyword>
<feature type="domain" description="Endonuclease/exonuclease/phosphatase" evidence="1">
    <location>
        <begin position="69"/>
        <end position="362"/>
    </location>
</feature>
<reference evidence="2 3" key="1">
    <citation type="submission" date="2024-01" db="EMBL/GenBank/DDBJ databases">
        <title>novel species in genus Adlercreutzia.</title>
        <authorList>
            <person name="Liu X."/>
        </authorList>
    </citation>
    <scope>NUCLEOTIDE SEQUENCE [LARGE SCALE GENOMIC DNA]</scope>
    <source>
        <strain evidence="2 3">R7</strain>
    </source>
</reference>
<accession>A0ABU6IIS8</accession>
<keyword evidence="3" id="KW-1185">Reference proteome</keyword>
<sequence>MALKILKVIVGVLVALILAAGAYVAYVMASYYRLDDNLALTVDTPTAPNEGAGTAVIDLAAEPQLTVVTANLGFGAYNQAFDFFMDGGAGSVAASPEAVRKDIDGTAEALKALRPTFLLFQEVDIDGTRSHHINEYDLLRAQYPALYAAFCQNYDSPFLAWPLYAPHGANKAGLATFSAYPIADGLRRSLPISEGFGKFLDLDRCYSICRIPTSGNAELVLFNVHLSAYGADADIMAAQRATLYEDMVREYQAGNYVIAGGDYNHDMIGVSGEVYGNTTDAVESWAKPYDFDGVPEGFTVGAKAKLDETGVAEFADAATCRDAGRPYDGTNDRWVMDTFIYSDNIQVSACETVDLDFAYSDHNPVLLKFRLMP</sequence>
<protein>
    <submittedName>
        <fullName evidence="2">Endonuclease/exonuclease/phosphatase family protein</fullName>
    </submittedName>
</protein>
<dbReference type="InterPro" id="IPR036691">
    <property type="entry name" value="Endo/exonu/phosph_ase_sf"/>
</dbReference>
<keyword evidence="2" id="KW-0255">Endonuclease</keyword>